<evidence type="ECO:0000256" key="1">
    <source>
        <dbReference type="SAM" id="SignalP"/>
    </source>
</evidence>
<keyword evidence="1" id="KW-0732">Signal</keyword>
<name>A0A016U8B0_9BILA</name>
<sequence length="82" mass="9481">MLFVTTGVLRWLAVECVELPVEVPEVSEASNLSLPLKLDLGCFRPLICRLRRYESYLSTISEHSLLYFLCVSFYVVNVLRRN</sequence>
<protein>
    <recommendedName>
        <fullName evidence="4">Secreted protein</fullName>
    </recommendedName>
</protein>
<gene>
    <name evidence="2" type="primary">Acey_s0050.g1901</name>
    <name evidence="2" type="ORF">Y032_0050g1901</name>
</gene>
<dbReference type="AlphaFoldDB" id="A0A016U8B0"/>
<dbReference type="Proteomes" id="UP000024635">
    <property type="component" value="Unassembled WGS sequence"/>
</dbReference>
<accession>A0A016U8B0</accession>
<keyword evidence="3" id="KW-1185">Reference proteome</keyword>
<proteinExistence type="predicted"/>
<evidence type="ECO:0000313" key="3">
    <source>
        <dbReference type="Proteomes" id="UP000024635"/>
    </source>
</evidence>
<comment type="caution">
    <text evidence="2">The sequence shown here is derived from an EMBL/GenBank/DDBJ whole genome shotgun (WGS) entry which is preliminary data.</text>
</comment>
<feature type="signal peptide" evidence="1">
    <location>
        <begin position="1"/>
        <end position="16"/>
    </location>
</feature>
<feature type="chain" id="PRO_5001487989" description="Secreted protein" evidence="1">
    <location>
        <begin position="17"/>
        <end position="82"/>
    </location>
</feature>
<reference evidence="3" key="1">
    <citation type="journal article" date="2015" name="Nat. Genet.">
        <title>The genome and transcriptome of the zoonotic hookworm Ancylostoma ceylanicum identify infection-specific gene families.</title>
        <authorList>
            <person name="Schwarz E.M."/>
            <person name="Hu Y."/>
            <person name="Antoshechkin I."/>
            <person name="Miller M.M."/>
            <person name="Sternberg P.W."/>
            <person name="Aroian R.V."/>
        </authorList>
    </citation>
    <scope>NUCLEOTIDE SEQUENCE</scope>
    <source>
        <strain evidence="3">HY135</strain>
    </source>
</reference>
<evidence type="ECO:0000313" key="2">
    <source>
        <dbReference type="EMBL" id="EYC11415.1"/>
    </source>
</evidence>
<organism evidence="2 3">
    <name type="scientific">Ancylostoma ceylanicum</name>
    <dbReference type="NCBI Taxonomy" id="53326"/>
    <lineage>
        <taxon>Eukaryota</taxon>
        <taxon>Metazoa</taxon>
        <taxon>Ecdysozoa</taxon>
        <taxon>Nematoda</taxon>
        <taxon>Chromadorea</taxon>
        <taxon>Rhabditida</taxon>
        <taxon>Rhabditina</taxon>
        <taxon>Rhabditomorpha</taxon>
        <taxon>Strongyloidea</taxon>
        <taxon>Ancylostomatidae</taxon>
        <taxon>Ancylostomatinae</taxon>
        <taxon>Ancylostoma</taxon>
    </lineage>
</organism>
<dbReference type="EMBL" id="JARK01001386">
    <property type="protein sequence ID" value="EYC11415.1"/>
    <property type="molecule type" value="Genomic_DNA"/>
</dbReference>
<evidence type="ECO:0008006" key="4">
    <source>
        <dbReference type="Google" id="ProtNLM"/>
    </source>
</evidence>